<dbReference type="AlphaFoldDB" id="A0A644TQS0"/>
<accession>A0A644TQS0</accession>
<name>A0A644TQS0_9ZZZZ</name>
<organism evidence="1">
    <name type="scientific">bioreactor metagenome</name>
    <dbReference type="NCBI Taxonomy" id="1076179"/>
    <lineage>
        <taxon>unclassified sequences</taxon>
        <taxon>metagenomes</taxon>
        <taxon>ecological metagenomes</taxon>
    </lineage>
</organism>
<protein>
    <submittedName>
        <fullName evidence="1">Uncharacterized protein</fullName>
    </submittedName>
</protein>
<evidence type="ECO:0000313" key="1">
    <source>
        <dbReference type="EMBL" id="MPL69283.1"/>
    </source>
</evidence>
<proteinExistence type="predicted"/>
<dbReference type="EMBL" id="VSSQ01000046">
    <property type="protein sequence ID" value="MPL69283.1"/>
    <property type="molecule type" value="Genomic_DNA"/>
</dbReference>
<sequence>MKLSNSICPMMSDSTDMVYCSKKECALFNRDFDIYDIQVIANQLTEIHSKSA</sequence>
<gene>
    <name evidence="1" type="ORF">SDC9_15020</name>
</gene>
<comment type="caution">
    <text evidence="1">The sequence shown here is derived from an EMBL/GenBank/DDBJ whole genome shotgun (WGS) entry which is preliminary data.</text>
</comment>
<reference evidence="1" key="1">
    <citation type="submission" date="2019-08" db="EMBL/GenBank/DDBJ databases">
        <authorList>
            <person name="Kucharzyk K."/>
            <person name="Murdoch R.W."/>
            <person name="Higgins S."/>
            <person name="Loffler F."/>
        </authorList>
    </citation>
    <scope>NUCLEOTIDE SEQUENCE</scope>
</reference>